<dbReference type="PANTHER" id="PTHR38442:SF1">
    <property type="entry name" value="INNER MEMBRANE PROTEIN"/>
    <property type="match status" value="1"/>
</dbReference>
<evidence type="ECO:0000313" key="4">
    <source>
        <dbReference type="Proteomes" id="UP000266327"/>
    </source>
</evidence>
<organism evidence="3 4">
    <name type="scientific">Noviherbaspirillum sedimenti</name>
    <dbReference type="NCBI Taxonomy" id="2320865"/>
    <lineage>
        <taxon>Bacteria</taxon>
        <taxon>Pseudomonadati</taxon>
        <taxon>Pseudomonadota</taxon>
        <taxon>Betaproteobacteria</taxon>
        <taxon>Burkholderiales</taxon>
        <taxon>Oxalobacteraceae</taxon>
        <taxon>Noviherbaspirillum</taxon>
    </lineage>
</organism>
<keyword evidence="4" id="KW-1185">Reference proteome</keyword>
<gene>
    <name evidence="3" type="ORF">D3878_03135</name>
</gene>
<dbReference type="InterPro" id="IPR007383">
    <property type="entry name" value="DUF445"/>
</dbReference>
<dbReference type="GO" id="GO:0005886">
    <property type="term" value="C:plasma membrane"/>
    <property type="evidence" value="ECO:0007669"/>
    <property type="project" value="TreeGrafter"/>
</dbReference>
<evidence type="ECO:0000256" key="2">
    <source>
        <dbReference type="SAM" id="Phobius"/>
    </source>
</evidence>
<dbReference type="PANTHER" id="PTHR38442">
    <property type="entry name" value="INNER MEMBRANE PROTEIN-RELATED"/>
    <property type="match status" value="1"/>
</dbReference>
<dbReference type="Pfam" id="PF04286">
    <property type="entry name" value="DUF445"/>
    <property type="match status" value="1"/>
</dbReference>
<keyword evidence="2" id="KW-0472">Membrane</keyword>
<dbReference type="AlphaFoldDB" id="A0A3A3GC01"/>
<feature type="coiled-coil region" evidence="1">
    <location>
        <begin position="230"/>
        <end position="257"/>
    </location>
</feature>
<keyword evidence="1" id="KW-0175">Coiled coil</keyword>
<sequence>MDPISLLEQEQLAQLAKFRRIATGLLLLMAIVFVVTRRFELAYPWLALVRAFAEAAMVGALADWFAVTALFKHPLGLPIPHTAIIRRNKDRIGVSIANFLEHNFMTREVISEELREVDFAAALASWLESPGNGRRLAQQLAGTVPALLRMVEDKDVGHFLQQRAAAALQDVRFAPLLGELLALLKAGGQHQRVFDHVIELAADALERNRPYIRQKIHDKSPRWLPKSIDEKFFERLLEELNNILDEMREEDSEWRGRFEFAAENFIDNLKTSPEYEARLARMIHNTMAQEEFRGYVTQVWRDIKARLLRDVRAEDSKAVGRLEQALVALARALEQDRAVSAKLNQWLRGFATETIVHRRGEIAQLVERVIRKWDGETIARKIELHVGKDLQYIRINGTLVGGMVGLLLHLAAQALT</sequence>
<dbReference type="Proteomes" id="UP000266327">
    <property type="component" value="Unassembled WGS sequence"/>
</dbReference>
<evidence type="ECO:0000256" key="1">
    <source>
        <dbReference type="SAM" id="Coils"/>
    </source>
</evidence>
<evidence type="ECO:0000313" key="3">
    <source>
        <dbReference type="EMBL" id="RJG04192.1"/>
    </source>
</evidence>
<accession>A0A3A3GC01</accession>
<proteinExistence type="predicted"/>
<dbReference type="OrthoDB" id="9769590at2"/>
<feature type="transmembrane region" description="Helical" evidence="2">
    <location>
        <begin position="51"/>
        <end position="71"/>
    </location>
</feature>
<reference evidence="4" key="1">
    <citation type="submission" date="2018-09" db="EMBL/GenBank/DDBJ databases">
        <authorList>
            <person name="Zhu H."/>
        </authorList>
    </citation>
    <scope>NUCLEOTIDE SEQUENCE [LARGE SCALE GENOMIC DNA]</scope>
    <source>
        <strain evidence="4">K1S02-23</strain>
    </source>
</reference>
<protein>
    <submittedName>
        <fullName evidence="3">DUF445 domain-containing protein</fullName>
    </submittedName>
</protein>
<keyword evidence="2" id="KW-0812">Transmembrane</keyword>
<feature type="transmembrane region" description="Helical" evidence="2">
    <location>
        <begin position="21"/>
        <end position="39"/>
    </location>
</feature>
<dbReference type="EMBL" id="QYUQ01000002">
    <property type="protein sequence ID" value="RJG04192.1"/>
    <property type="molecule type" value="Genomic_DNA"/>
</dbReference>
<name>A0A3A3GC01_9BURK</name>
<comment type="caution">
    <text evidence="3">The sequence shown here is derived from an EMBL/GenBank/DDBJ whole genome shotgun (WGS) entry which is preliminary data.</text>
</comment>
<keyword evidence="2" id="KW-1133">Transmembrane helix</keyword>